<gene>
    <name evidence="2" type="ORF">F131LOC_00460</name>
    <name evidence="1" type="ORF">WCT63_12130</name>
</gene>
<name>A0A855ML95_9GAMM</name>
<reference evidence="1 3" key="2">
    <citation type="submission" date="2024-03" db="EMBL/GenBank/DDBJ databases">
        <title>Analysis of soft rot Pectobacteriaceae population diversity in US potato growing regions between 2016 and 2022.</title>
        <authorList>
            <person name="Ma X."/>
            <person name="Zhang X."/>
            <person name="Stodghill P."/>
            <person name="Rioux R."/>
            <person name="Babler B."/>
            <person name="Shrestha S."/>
            <person name="Babler B."/>
            <person name="Rivedal H."/>
            <person name="Frost K."/>
            <person name="Hao J."/>
            <person name="Secor G."/>
            <person name="Swingle B."/>
        </authorList>
    </citation>
    <scope>NUCLEOTIDE SEQUENCE [LARGE SCALE GENOMIC DNA]</scope>
    <source>
        <strain evidence="1 3">UMSS2</strain>
    </source>
</reference>
<organism evidence="2">
    <name type="scientific">Pectobacterium versatile</name>
    <dbReference type="NCBI Taxonomy" id="2488639"/>
    <lineage>
        <taxon>Bacteria</taxon>
        <taxon>Pseudomonadati</taxon>
        <taxon>Pseudomonadota</taxon>
        <taxon>Gammaproteobacteria</taxon>
        <taxon>Enterobacterales</taxon>
        <taxon>Pectobacteriaceae</taxon>
        <taxon>Pectobacterium</taxon>
    </lineage>
</organism>
<evidence type="ECO:0000313" key="1">
    <source>
        <dbReference type="EMBL" id="MEI7103194.1"/>
    </source>
</evidence>
<dbReference type="EMBL" id="PDVW01000002">
    <property type="protein sequence ID" value="POY51587.1"/>
    <property type="molecule type" value="Genomic_DNA"/>
</dbReference>
<comment type="caution">
    <text evidence="2">The sequence shown here is derived from an EMBL/GenBank/DDBJ whole genome shotgun (WGS) entry which is preliminary data.</text>
</comment>
<proteinExistence type="predicted"/>
<protein>
    <submittedName>
        <fullName evidence="2">Uncharacterized protein</fullName>
    </submittedName>
</protein>
<dbReference type="RefSeq" id="WP_256711865.1">
    <property type="nucleotide sequence ID" value="NZ_JBBBOT010000001.1"/>
</dbReference>
<dbReference type="Proteomes" id="UP001313132">
    <property type="component" value="Unassembled WGS sequence"/>
</dbReference>
<evidence type="ECO:0000313" key="2">
    <source>
        <dbReference type="EMBL" id="POY51587.1"/>
    </source>
</evidence>
<evidence type="ECO:0000313" key="3">
    <source>
        <dbReference type="Proteomes" id="UP001313132"/>
    </source>
</evidence>
<reference evidence="2" key="1">
    <citation type="submission" date="2017-12" db="EMBL/GenBank/DDBJ databases">
        <title>First report on the novel genomospecies/subspecies of Pectobacterium carotovorum in Russia.</title>
        <authorList>
            <person name="Shirshikov F.V."/>
            <person name="Miroshnikov K."/>
            <person name="Toshakov S.V."/>
            <person name="Kabanova A.P."/>
            <person name="Barannik A.P."/>
            <person name="Shneider M."/>
            <person name="Ignatov A.N."/>
            <person name="Miroshnikov K.A."/>
        </authorList>
    </citation>
    <scope>NUCLEOTIDE SEQUENCE [LARGE SCALE GENOMIC DNA]</scope>
    <source>
        <strain evidence="2">F131</strain>
    </source>
</reference>
<dbReference type="EMBL" id="JBBBON010000010">
    <property type="protein sequence ID" value="MEI7103194.1"/>
    <property type="molecule type" value="Genomic_DNA"/>
</dbReference>
<keyword evidence="3" id="KW-1185">Reference proteome</keyword>
<sequence length="42" mass="4692">MERNAHRLTLHSPAGMIVPHNRVKNVDIAQFTRGFLAVHGSL</sequence>
<dbReference type="AlphaFoldDB" id="A0A855ML95"/>
<accession>A0A855ML95</accession>